<dbReference type="Proteomes" id="UP000309340">
    <property type="component" value="Unassembled WGS sequence"/>
</dbReference>
<comment type="caution">
    <text evidence="2">The sequence shown here is derived from an EMBL/GenBank/DDBJ whole genome shotgun (WGS) entry which is preliminary data.</text>
</comment>
<gene>
    <name evidence="2" type="ORF">B0A55_03035</name>
</gene>
<dbReference type="EMBL" id="NAJQ01000073">
    <property type="protein sequence ID" value="TKA80271.1"/>
    <property type="molecule type" value="Genomic_DNA"/>
</dbReference>
<feature type="compositionally biased region" description="Low complexity" evidence="1">
    <location>
        <begin position="13"/>
        <end position="30"/>
    </location>
</feature>
<evidence type="ECO:0000313" key="3">
    <source>
        <dbReference type="Proteomes" id="UP000309340"/>
    </source>
</evidence>
<feature type="region of interest" description="Disordered" evidence="1">
    <location>
        <begin position="105"/>
        <end position="138"/>
    </location>
</feature>
<feature type="compositionally biased region" description="Acidic residues" evidence="1">
    <location>
        <begin position="266"/>
        <end position="275"/>
    </location>
</feature>
<proteinExistence type="predicted"/>
<name>A0A4U0XUH6_9PEZI</name>
<evidence type="ECO:0000313" key="2">
    <source>
        <dbReference type="EMBL" id="TKA80271.1"/>
    </source>
</evidence>
<protein>
    <submittedName>
        <fullName evidence="2">Uncharacterized protein</fullName>
    </submittedName>
</protein>
<sequence>MNGVDDNLDNRDNSNNTNNPNKQTQPNPNRLGTGECHRCAQKRVNRPRGVAPLPQCDGNRPCQNCTYAEEIGQLKNTAEVTCINAGRTGQQQRAVAANPAFRTPKRQRIGGVPSYDGPRSRYESPYGIRYRPEGDAERIPPSFREEEARIMQMRLQRERDELAYEQEREVQTRQDLERAYRINKRKLDELETLRKDDNEKTARYASAYGQGSRVEERGNESAMKEEQAGVKEEEVVKGEEQEIKEEMIKEEQKATKEEQVVIKQEPEDESDPKLG</sequence>
<reference evidence="2 3" key="1">
    <citation type="submission" date="2017-03" db="EMBL/GenBank/DDBJ databases">
        <title>Genomes of endolithic fungi from Antarctica.</title>
        <authorList>
            <person name="Coleine C."/>
            <person name="Masonjones S."/>
            <person name="Stajich J.E."/>
        </authorList>
    </citation>
    <scope>NUCLEOTIDE SEQUENCE [LARGE SCALE GENOMIC DNA]</scope>
    <source>
        <strain evidence="2 3">CCFEE 5184</strain>
    </source>
</reference>
<keyword evidence="3" id="KW-1185">Reference proteome</keyword>
<accession>A0A4U0XUH6</accession>
<dbReference type="AlphaFoldDB" id="A0A4U0XUH6"/>
<organism evidence="2 3">
    <name type="scientific">Friedmanniomyces simplex</name>
    <dbReference type="NCBI Taxonomy" id="329884"/>
    <lineage>
        <taxon>Eukaryota</taxon>
        <taxon>Fungi</taxon>
        <taxon>Dikarya</taxon>
        <taxon>Ascomycota</taxon>
        <taxon>Pezizomycotina</taxon>
        <taxon>Dothideomycetes</taxon>
        <taxon>Dothideomycetidae</taxon>
        <taxon>Mycosphaerellales</taxon>
        <taxon>Teratosphaeriaceae</taxon>
        <taxon>Friedmanniomyces</taxon>
    </lineage>
</organism>
<feature type="region of interest" description="Disordered" evidence="1">
    <location>
        <begin position="1"/>
        <end position="35"/>
    </location>
</feature>
<feature type="compositionally biased region" description="Basic and acidic residues" evidence="1">
    <location>
        <begin position="213"/>
        <end position="260"/>
    </location>
</feature>
<evidence type="ECO:0000256" key="1">
    <source>
        <dbReference type="SAM" id="MobiDB-lite"/>
    </source>
</evidence>
<feature type="region of interest" description="Disordered" evidence="1">
    <location>
        <begin position="206"/>
        <end position="275"/>
    </location>
</feature>